<evidence type="ECO:0000256" key="6">
    <source>
        <dbReference type="ARBA" id="ARBA00022840"/>
    </source>
</evidence>
<keyword evidence="10" id="KW-0472">Membrane</keyword>
<comment type="similarity">
    <text evidence="1">Belongs to the CpsD/CapB family.</text>
</comment>
<comment type="caution">
    <text evidence="13">The sequence shown here is derived from an EMBL/GenBank/DDBJ whole genome shotgun (WGS) entry which is preliminary data.</text>
</comment>
<evidence type="ECO:0000256" key="10">
    <source>
        <dbReference type="SAM" id="Phobius"/>
    </source>
</evidence>
<accession>A0AAP2CL22</accession>
<keyword evidence="10" id="KW-1133">Transmembrane helix</keyword>
<proteinExistence type="inferred from homology"/>
<dbReference type="NCBIfam" id="TIGR01007">
    <property type="entry name" value="eps_fam"/>
    <property type="match status" value="1"/>
</dbReference>
<evidence type="ECO:0000256" key="3">
    <source>
        <dbReference type="ARBA" id="ARBA00022679"/>
    </source>
</evidence>
<sequence length="766" mass="87345">MYYNKHNHHESEENLLTSIINKYLPYWPLFAFLLILSMSAALLLHRHTTPVYKITATLLIKDEQRGVDDARMLESMNAFASKKIVENEIEVLQSRALLKTVVSSLKLYAPIFEELQFKSLPAFTTSPIQIELEDPNTIIQGSGKAEKIPFTFHSEKGVVLLEGKTYPIDKWHDTPYGKMRFTLNEFFTEQSRSPLYFSLIHPKKVIDEIQKKMEVLPVNKLSTVVNIYYKDQVPSRGEEILNRLIGEYNKASHNERNMLATNTMNFLEERLATVEQELEDLEKVVQQYKTTKGVVDLSEQGKMYLQNVGDYDRRIADINMQLSVLDNIEVYVRSKEKNGGIVPSTLGLNDAILTQLLEKLYESEIQYERLKRTTAENNPILLSIQNEIEKIRPGILENVNNQRANLQASLGNLTANTGRFNAALGNIPQQERELLELNRRKAIKNDLFSYLLQKREETALTYAPSEADSRLIDAAESVLRPVNPRPEFLFPLAFILPFILGVTIVTGKEMLSNKILYRSDIEAYTDTPVLSELSHITRKRKRQYPNYNDPLLAEQFRDLAVNSGLFVKDKYKKIMLTSVLPGEGKSFVSANLAVNLAKLGKRVVLVDLDTRNPNTSVQFGCFKKLGLTDYLSSETKADAIVHSTNYPNLCLIPSGKELGENTKLLLHEKLGKILRVLEASFDYIIIDTPPISLVADAYFISNYCDKSFLVVRHNYTPKNVIKHLDQSSKLKNLMKVGIIFNGIKVRGMFSKQYGYGYGYNFNPVKI</sequence>
<keyword evidence="3 13" id="KW-0808">Transferase</keyword>
<protein>
    <recommendedName>
        <fullName evidence="2">non-specific protein-tyrosine kinase</fullName>
        <ecNumber evidence="2">2.7.10.2</ecNumber>
    </recommendedName>
</protein>
<comment type="catalytic activity">
    <reaction evidence="8">
        <text>L-tyrosyl-[protein] + ATP = O-phospho-L-tyrosyl-[protein] + ADP + H(+)</text>
        <dbReference type="Rhea" id="RHEA:10596"/>
        <dbReference type="Rhea" id="RHEA-COMP:10136"/>
        <dbReference type="Rhea" id="RHEA-COMP:20101"/>
        <dbReference type="ChEBI" id="CHEBI:15378"/>
        <dbReference type="ChEBI" id="CHEBI:30616"/>
        <dbReference type="ChEBI" id="CHEBI:46858"/>
        <dbReference type="ChEBI" id="CHEBI:61978"/>
        <dbReference type="ChEBI" id="CHEBI:456216"/>
        <dbReference type="EC" id="2.7.10.2"/>
    </reaction>
</comment>
<evidence type="ECO:0000256" key="7">
    <source>
        <dbReference type="ARBA" id="ARBA00023137"/>
    </source>
</evidence>
<keyword evidence="4" id="KW-0547">Nucleotide-binding</keyword>
<dbReference type="CDD" id="cd05387">
    <property type="entry name" value="BY-kinase"/>
    <property type="match status" value="1"/>
</dbReference>
<dbReference type="InterPro" id="IPR032807">
    <property type="entry name" value="GNVR"/>
</dbReference>
<gene>
    <name evidence="13" type="ORF">KI659_10885</name>
</gene>
<dbReference type="InterPro" id="IPR025669">
    <property type="entry name" value="AAA_dom"/>
</dbReference>
<keyword evidence="14" id="KW-1185">Reference proteome</keyword>
<dbReference type="PANTHER" id="PTHR32309:SF13">
    <property type="entry name" value="FERRIC ENTEROBACTIN TRANSPORT PROTEIN FEPE"/>
    <property type="match status" value="1"/>
</dbReference>
<evidence type="ECO:0000256" key="4">
    <source>
        <dbReference type="ARBA" id="ARBA00022741"/>
    </source>
</evidence>
<dbReference type="SUPFAM" id="SSF52540">
    <property type="entry name" value="P-loop containing nucleoside triphosphate hydrolases"/>
    <property type="match status" value="1"/>
</dbReference>
<evidence type="ECO:0000259" key="11">
    <source>
        <dbReference type="Pfam" id="PF13614"/>
    </source>
</evidence>
<evidence type="ECO:0000256" key="9">
    <source>
        <dbReference type="SAM" id="Coils"/>
    </source>
</evidence>
<evidence type="ECO:0000256" key="8">
    <source>
        <dbReference type="ARBA" id="ARBA00051245"/>
    </source>
</evidence>
<dbReference type="Proteomes" id="UP001319104">
    <property type="component" value="Unassembled WGS sequence"/>
</dbReference>
<keyword evidence="5" id="KW-0418">Kinase</keyword>
<dbReference type="Pfam" id="PF13614">
    <property type="entry name" value="AAA_31"/>
    <property type="match status" value="1"/>
</dbReference>
<feature type="coiled-coil region" evidence="9">
    <location>
        <begin position="257"/>
        <end position="291"/>
    </location>
</feature>
<keyword evidence="10" id="KW-0812">Transmembrane</keyword>
<feature type="domain" description="Tyrosine-protein kinase G-rich" evidence="12">
    <location>
        <begin position="431"/>
        <end position="510"/>
    </location>
</feature>
<dbReference type="PANTHER" id="PTHR32309">
    <property type="entry name" value="TYROSINE-PROTEIN KINASE"/>
    <property type="match status" value="1"/>
</dbReference>
<feature type="transmembrane region" description="Helical" evidence="10">
    <location>
        <begin position="26"/>
        <end position="44"/>
    </location>
</feature>
<evidence type="ECO:0000256" key="1">
    <source>
        <dbReference type="ARBA" id="ARBA00007316"/>
    </source>
</evidence>
<evidence type="ECO:0000259" key="12">
    <source>
        <dbReference type="Pfam" id="PF13807"/>
    </source>
</evidence>
<evidence type="ECO:0000313" key="14">
    <source>
        <dbReference type="Proteomes" id="UP001319104"/>
    </source>
</evidence>
<dbReference type="GO" id="GO:0005886">
    <property type="term" value="C:plasma membrane"/>
    <property type="evidence" value="ECO:0007669"/>
    <property type="project" value="TreeGrafter"/>
</dbReference>
<evidence type="ECO:0000256" key="5">
    <source>
        <dbReference type="ARBA" id="ARBA00022777"/>
    </source>
</evidence>
<feature type="domain" description="AAA" evidence="11">
    <location>
        <begin position="574"/>
        <end position="691"/>
    </location>
</feature>
<feature type="coiled-coil region" evidence="9">
    <location>
        <begin position="353"/>
        <end position="416"/>
    </location>
</feature>
<dbReference type="AlphaFoldDB" id="A0AAP2CL22"/>
<dbReference type="InterPro" id="IPR005702">
    <property type="entry name" value="Wzc-like_C"/>
</dbReference>
<dbReference type="GO" id="GO:0004715">
    <property type="term" value="F:non-membrane spanning protein tyrosine kinase activity"/>
    <property type="evidence" value="ECO:0007669"/>
    <property type="project" value="UniProtKB-EC"/>
</dbReference>
<dbReference type="EC" id="2.7.10.2" evidence="2"/>
<dbReference type="Pfam" id="PF13807">
    <property type="entry name" value="GNVR"/>
    <property type="match status" value="1"/>
</dbReference>
<dbReference type="Gene3D" id="3.40.50.300">
    <property type="entry name" value="P-loop containing nucleotide triphosphate hydrolases"/>
    <property type="match status" value="1"/>
</dbReference>
<dbReference type="InterPro" id="IPR027417">
    <property type="entry name" value="P-loop_NTPase"/>
</dbReference>
<organism evidence="13 14">
    <name type="scientific">Litoribacter ruber</name>
    <dbReference type="NCBI Taxonomy" id="702568"/>
    <lineage>
        <taxon>Bacteria</taxon>
        <taxon>Pseudomonadati</taxon>
        <taxon>Bacteroidota</taxon>
        <taxon>Cytophagia</taxon>
        <taxon>Cytophagales</taxon>
        <taxon>Cyclobacteriaceae</taxon>
        <taxon>Litoribacter</taxon>
    </lineage>
</organism>
<reference evidence="13 14" key="1">
    <citation type="submission" date="2021-05" db="EMBL/GenBank/DDBJ databases">
        <authorList>
            <person name="Zhang Z.D."/>
            <person name="Osman G."/>
        </authorList>
    </citation>
    <scope>NUCLEOTIDE SEQUENCE [LARGE SCALE GENOMIC DNA]</scope>
    <source>
        <strain evidence="13 14">KCTC 32217</strain>
    </source>
</reference>
<dbReference type="RefSeq" id="WP_213945376.1">
    <property type="nucleotide sequence ID" value="NZ_JAHCMY010000005.1"/>
</dbReference>
<name>A0AAP2CL22_9BACT</name>
<keyword evidence="6" id="KW-0067">ATP-binding</keyword>
<dbReference type="GO" id="GO:0005524">
    <property type="term" value="F:ATP binding"/>
    <property type="evidence" value="ECO:0007669"/>
    <property type="project" value="UniProtKB-KW"/>
</dbReference>
<evidence type="ECO:0000313" key="13">
    <source>
        <dbReference type="EMBL" id="MBS9524520.1"/>
    </source>
</evidence>
<keyword evidence="7" id="KW-0829">Tyrosine-protein kinase</keyword>
<feature type="transmembrane region" description="Helical" evidence="10">
    <location>
        <begin position="488"/>
        <end position="507"/>
    </location>
</feature>
<keyword evidence="9" id="KW-0175">Coiled coil</keyword>
<dbReference type="EMBL" id="JAHCMY010000005">
    <property type="protein sequence ID" value="MBS9524520.1"/>
    <property type="molecule type" value="Genomic_DNA"/>
</dbReference>
<dbReference type="InterPro" id="IPR050445">
    <property type="entry name" value="Bact_polysacc_biosynth/exp"/>
</dbReference>
<evidence type="ECO:0000256" key="2">
    <source>
        <dbReference type="ARBA" id="ARBA00011903"/>
    </source>
</evidence>